<evidence type="ECO:0000313" key="2">
    <source>
        <dbReference type="EMBL" id="BAV99901.1"/>
    </source>
</evidence>
<dbReference type="RefSeq" id="WP_096381328.1">
    <property type="nucleotide sequence ID" value="NZ_AP014940.1"/>
</dbReference>
<reference evidence="2 3" key="1">
    <citation type="journal article" date="2017" name="DNA Res.">
        <title>Complete genome sequence and expression profile of the commercial lytic enzyme producer Lysobacter enzymogenes M497-1.</title>
        <authorList>
            <person name="Takami H."/>
            <person name="Toyoda A."/>
            <person name="Uchiyama I."/>
            <person name="Itoh T."/>
            <person name="Takaki Y."/>
            <person name="Arai W."/>
            <person name="Nishi S."/>
            <person name="Kawai M."/>
            <person name="Shinya K."/>
            <person name="Ikeda H."/>
        </authorList>
    </citation>
    <scope>NUCLEOTIDE SEQUENCE [LARGE SCALE GENOMIC DNA]</scope>
    <source>
        <strain evidence="2 3">M497-1</strain>
    </source>
</reference>
<proteinExistence type="predicted"/>
<feature type="signal peptide" evidence="1">
    <location>
        <begin position="1"/>
        <end position="25"/>
    </location>
</feature>
<organism evidence="2 3">
    <name type="scientific">Lysobacter enzymogenes</name>
    <dbReference type="NCBI Taxonomy" id="69"/>
    <lineage>
        <taxon>Bacteria</taxon>
        <taxon>Pseudomonadati</taxon>
        <taxon>Pseudomonadota</taxon>
        <taxon>Gammaproteobacteria</taxon>
        <taxon>Lysobacterales</taxon>
        <taxon>Lysobacteraceae</taxon>
        <taxon>Lysobacter</taxon>
    </lineage>
</organism>
<evidence type="ECO:0000256" key="1">
    <source>
        <dbReference type="SAM" id="SignalP"/>
    </source>
</evidence>
<gene>
    <name evidence="2" type="ORF">LEN_4414</name>
</gene>
<evidence type="ECO:0000313" key="3">
    <source>
        <dbReference type="Proteomes" id="UP000218824"/>
    </source>
</evidence>
<protein>
    <recommendedName>
        <fullName evidence="4">Secreted protein</fullName>
    </recommendedName>
</protein>
<dbReference type="KEGG" id="lem:LEN_4414"/>
<dbReference type="Proteomes" id="UP000218824">
    <property type="component" value="Chromosome"/>
</dbReference>
<name>A0AAU9B693_LYSEN</name>
<dbReference type="GeneID" id="83066202"/>
<dbReference type="EMBL" id="AP014940">
    <property type="protein sequence ID" value="BAV99901.1"/>
    <property type="molecule type" value="Genomic_DNA"/>
</dbReference>
<feature type="chain" id="PRO_5043897033" description="Secreted protein" evidence="1">
    <location>
        <begin position="26"/>
        <end position="203"/>
    </location>
</feature>
<accession>A0AAU9B693</accession>
<keyword evidence="1" id="KW-0732">Signal</keyword>
<evidence type="ECO:0008006" key="4">
    <source>
        <dbReference type="Google" id="ProtNLM"/>
    </source>
</evidence>
<dbReference type="AlphaFoldDB" id="A0AAU9B693"/>
<sequence>MLRHRFALSALVPVALALAAAPAAASSVQVWDAVTSTWSNNGVAHLTGPTVLNYLGNQWPCNADLTVTVSAGVAQVTAVSFSGSSACNGITPSLLPWSATPAATAYTGANPPFPGAPTLTPTLWSIAIAGVRLNYAGPPTFSCPSTTGSSTINGVLDVADQAGAPPAAPTANRFAFRSALGPCGFQTRATFALVADPALRIVP</sequence>